<keyword evidence="4" id="KW-0378">Hydrolase</keyword>
<dbReference type="OrthoDB" id="10023921at2759"/>
<gene>
    <name evidence="6" type="primary">Hexdc_0</name>
    <name evidence="6" type="ORF">REGSAT_R09615</name>
</gene>
<organism evidence="6 7">
    <name type="scientific">Regulus satrapa</name>
    <name type="common">Golden-crowned kinglet</name>
    <dbReference type="NCBI Taxonomy" id="13245"/>
    <lineage>
        <taxon>Eukaryota</taxon>
        <taxon>Metazoa</taxon>
        <taxon>Chordata</taxon>
        <taxon>Craniata</taxon>
        <taxon>Vertebrata</taxon>
        <taxon>Euteleostomi</taxon>
        <taxon>Archelosauria</taxon>
        <taxon>Archosauria</taxon>
        <taxon>Dinosauria</taxon>
        <taxon>Saurischia</taxon>
        <taxon>Theropoda</taxon>
        <taxon>Coelurosauria</taxon>
        <taxon>Aves</taxon>
        <taxon>Neognathae</taxon>
        <taxon>Neoaves</taxon>
        <taxon>Telluraves</taxon>
        <taxon>Australaves</taxon>
        <taxon>Passeriformes</taxon>
        <taxon>Regulidae</taxon>
        <taxon>Regulus</taxon>
    </lineage>
</organism>
<comment type="caution">
    <text evidence="6">The sequence shown here is derived from an EMBL/GenBank/DDBJ whole genome shotgun (WGS) entry which is preliminary data.</text>
</comment>
<dbReference type="PANTHER" id="PTHR21040">
    <property type="entry name" value="BCDNA.GH04120"/>
    <property type="match status" value="1"/>
</dbReference>
<evidence type="ECO:0000256" key="4">
    <source>
        <dbReference type="ARBA" id="ARBA00022801"/>
    </source>
</evidence>
<evidence type="ECO:0000313" key="6">
    <source>
        <dbReference type="EMBL" id="NWR45613.1"/>
    </source>
</evidence>
<dbReference type="PANTHER" id="PTHR21040:SF5">
    <property type="entry name" value="BETA-N-ACETYLHEXOSAMINIDASE"/>
    <property type="match status" value="1"/>
</dbReference>
<feature type="non-terminal residue" evidence="6">
    <location>
        <position position="445"/>
    </location>
</feature>
<dbReference type="SUPFAM" id="SSF51445">
    <property type="entry name" value="(Trans)glycosidases"/>
    <property type="match status" value="1"/>
</dbReference>
<comment type="similarity">
    <text evidence="2">Belongs to the glycosyl hydrolase 20 family.</text>
</comment>
<dbReference type="Pfam" id="PF00728">
    <property type="entry name" value="Glyco_hydro_20"/>
    <property type="match status" value="1"/>
</dbReference>
<dbReference type="Gene3D" id="3.20.20.80">
    <property type="entry name" value="Glycosidases"/>
    <property type="match status" value="1"/>
</dbReference>
<accession>A0A7K4XFB1</accession>
<sequence length="445" mass="50123">MRLVHLDLKGAAPRISYLEQVFPLLAQLGANGVLIEYEDMFPFKGELEILRAPYAYSEEDIERIQQLAEQHKLEVVPLVQTFGHVEFILKHEKYQHLREVERFPNSFNPHIPDTLALLKSILSQVIEKHRRSTWIHIGADEVFHLGEGMDSKNWMSHNKGDVGTMYLKHIKEVLGFLTAQYWGLRVLMWDDMLRKISVGALRGEGTGTAVVAPVPGSSAAPALCPSALAGIAPGASRSPCLAPWQCGSRGSMRSPRLPPAAGTNSCAGTVLAHSSLSCRYDHYSVLCELLPVSIPSLAICLQTLVNGGFTEEAKRKVLDVLGLESVQLEQSTCEGRGAFPGVEIYHMVEQVNGHLKESILKALEEESAIKGWFSPYHRKRHFGNPRNMESFGSKVLKLHEDWESFVRDLRAQLERIYFPDTVEEWMEENVNPYLDQLRDLVRDYR</sequence>
<dbReference type="InterPro" id="IPR015883">
    <property type="entry name" value="Glyco_hydro_20_cat"/>
</dbReference>
<dbReference type="GO" id="GO:0005975">
    <property type="term" value="P:carbohydrate metabolic process"/>
    <property type="evidence" value="ECO:0007669"/>
    <property type="project" value="InterPro"/>
</dbReference>
<name>A0A7K4XFB1_REGSA</name>
<keyword evidence="7" id="KW-1185">Reference proteome</keyword>
<dbReference type="GO" id="GO:0004563">
    <property type="term" value="F:beta-N-acetylhexosaminidase activity"/>
    <property type="evidence" value="ECO:0007669"/>
    <property type="project" value="UniProtKB-EC"/>
</dbReference>
<dbReference type="CDD" id="cd06565">
    <property type="entry name" value="GH20_GcnA-like"/>
    <property type="match status" value="1"/>
</dbReference>
<dbReference type="InterPro" id="IPR017853">
    <property type="entry name" value="GH"/>
</dbReference>
<dbReference type="InterPro" id="IPR038901">
    <property type="entry name" value="HEXDC-like"/>
</dbReference>
<feature type="non-terminal residue" evidence="6">
    <location>
        <position position="1"/>
    </location>
</feature>
<protein>
    <recommendedName>
        <fullName evidence="3">beta-N-acetylhexosaminidase</fullName>
        <ecNumber evidence="3">3.2.1.52</ecNumber>
    </recommendedName>
</protein>
<evidence type="ECO:0000256" key="2">
    <source>
        <dbReference type="ARBA" id="ARBA00006285"/>
    </source>
</evidence>
<comment type="catalytic activity">
    <reaction evidence="1">
        <text>Hydrolysis of terminal non-reducing N-acetyl-D-hexosamine residues in N-acetyl-beta-D-hexosaminides.</text>
        <dbReference type="EC" id="3.2.1.52"/>
    </reaction>
</comment>
<dbReference type="AlphaFoldDB" id="A0A7K4XFB1"/>
<evidence type="ECO:0000313" key="7">
    <source>
        <dbReference type="Proteomes" id="UP000529728"/>
    </source>
</evidence>
<dbReference type="Proteomes" id="UP000529728">
    <property type="component" value="Unassembled WGS sequence"/>
</dbReference>
<dbReference type="EC" id="3.2.1.52" evidence="3"/>
<dbReference type="EMBL" id="VWZN01008663">
    <property type="protein sequence ID" value="NWR45613.1"/>
    <property type="molecule type" value="Genomic_DNA"/>
</dbReference>
<proteinExistence type="inferred from homology"/>
<reference evidence="6 7" key="1">
    <citation type="submission" date="2019-09" db="EMBL/GenBank/DDBJ databases">
        <title>Bird 10,000 Genomes (B10K) Project - Family phase.</title>
        <authorList>
            <person name="Zhang G."/>
        </authorList>
    </citation>
    <scope>NUCLEOTIDE SEQUENCE [LARGE SCALE GENOMIC DNA]</scope>
    <source>
        <strain evidence="6">B10K-DU-001-18</strain>
        <tissue evidence="6">Muscle</tissue>
    </source>
</reference>
<feature type="domain" description="Glycoside hydrolase family 20 catalytic" evidence="5">
    <location>
        <begin position="54"/>
        <end position="196"/>
    </location>
</feature>
<evidence type="ECO:0000256" key="1">
    <source>
        <dbReference type="ARBA" id="ARBA00001231"/>
    </source>
</evidence>
<evidence type="ECO:0000256" key="3">
    <source>
        <dbReference type="ARBA" id="ARBA00012663"/>
    </source>
</evidence>
<evidence type="ECO:0000259" key="5">
    <source>
        <dbReference type="Pfam" id="PF00728"/>
    </source>
</evidence>